<dbReference type="EMBL" id="AP011529">
    <property type="protein sequence ID" value="BAI81250.1"/>
    <property type="molecule type" value="Genomic_DNA"/>
</dbReference>
<proteinExistence type="predicted"/>
<dbReference type="Proteomes" id="UP000001520">
    <property type="component" value="Chromosome"/>
</dbReference>
<reference evidence="1 2" key="1">
    <citation type="journal article" date="2010" name="DNA Res.">
        <title>Bacterial lifestyle in a deep-sea hydrothermal vent chimney revealed by the genome sequence of the thermophilic bacterium Deferribacter desulfuricans SSM1.</title>
        <authorList>
            <person name="Takaki Y."/>
            <person name="Shimamura S."/>
            <person name="Nakagawa S."/>
            <person name="Fukuhara Y."/>
            <person name="Horikawa H."/>
            <person name="Ankai A."/>
            <person name="Harada T."/>
            <person name="Hosoyama A."/>
            <person name="Oguchi A."/>
            <person name="Fukui S."/>
            <person name="Fujita N."/>
            <person name="Takami H."/>
            <person name="Takai K."/>
        </authorList>
    </citation>
    <scope>NUCLEOTIDE SEQUENCE [LARGE SCALE GENOMIC DNA]</scope>
    <source>
        <strain evidence="2">DSM 14783 / JCM 11476 / NBRC 101012 / SSM1</strain>
    </source>
</reference>
<accession>D3P960</accession>
<dbReference type="STRING" id="639282.DEFDS_1795"/>
<dbReference type="KEGG" id="ddf:DEFDS_1795"/>
<keyword evidence="2" id="KW-1185">Reference proteome</keyword>
<organism evidence="1 2">
    <name type="scientific">Deferribacter desulfuricans (strain DSM 14783 / JCM 11476 / NBRC 101012 / SSM1)</name>
    <dbReference type="NCBI Taxonomy" id="639282"/>
    <lineage>
        <taxon>Bacteria</taxon>
        <taxon>Pseudomonadati</taxon>
        <taxon>Deferribacterota</taxon>
        <taxon>Deferribacteres</taxon>
        <taxon>Deferribacterales</taxon>
        <taxon>Deferribacteraceae</taxon>
        <taxon>Deferribacter</taxon>
    </lineage>
</organism>
<evidence type="ECO:0000313" key="2">
    <source>
        <dbReference type="Proteomes" id="UP000001520"/>
    </source>
</evidence>
<dbReference type="AlphaFoldDB" id="D3P960"/>
<name>D3P960_DEFDS</name>
<gene>
    <name evidence="1" type="ordered locus">DEFDS_1795</name>
</gene>
<protein>
    <submittedName>
        <fullName evidence="1">Uncharacterized protein</fullName>
    </submittedName>
</protein>
<dbReference type="HOGENOM" id="CLU_496706_0_0_0"/>
<sequence length="548" mass="63864">MSPFFMYNYGGYVKKKLLVFLSLFYLFSCYAFSFANIEPNNFNNDGFIKQILSYSITTEAKIDLIQNDKVKINKGFKNGYFIGRKVLIYKKGDSLGKIGDLIIRVGIGKVIESNSNSAIILIEKKYKNIENGDLVKPYVKVKLSFLSYDKELNKLFAYYKNKLVNDFNFVIDDKNPNLIIEGSRNNNIANIKIRDKNGDKIGILNVDLNDYLFDIPIKKAYVNLNLDFKEGFYSVSVLKYKDKYYYALATKHFVDLYELENNKKFTKIDEVKIDGDIVSVESFDINNDNIDNLIINCLNNKLKVSTKIYKFKKDKLVLEKNNIPYLFRTTYHNNEKILLYQKVVSEKFDNKIYKFVSLSNLGGDEYVTPIKSDINIMNTSFGYINNNNIIDILYFDKNGKVNILIDNNTVYQSSISYNSGLQYIMLNKNAKEKDDFGYKDNDDFFKYLKFRYYVYPRLNYDNGNFVAIKNYKKFPNIPRLDVYKNSEVILYRFDGSHVVKKWSSGRVDPQIVDVDYIDGNINKLVILKKSVSGIFKKESSHLIIMELE</sequence>
<evidence type="ECO:0000313" key="1">
    <source>
        <dbReference type="EMBL" id="BAI81250.1"/>
    </source>
</evidence>